<reference evidence="1 2" key="1">
    <citation type="journal article" date="2011" name="J. Bacteriol.">
        <title>Complete genome sequence of the industrial strain Bacillus megaterium WSH-002.</title>
        <authorList>
            <person name="Liu L."/>
            <person name="Li Y."/>
            <person name="Zhang J."/>
            <person name="Zou W."/>
            <person name="Zhou Z."/>
            <person name="Liu J."/>
            <person name="Li X."/>
            <person name="Wang L."/>
            <person name="Chen J."/>
        </authorList>
    </citation>
    <scope>NUCLEOTIDE SEQUENCE [LARGE SCALE GENOMIC DNA]</scope>
    <source>
        <strain evidence="1 2">WSH-002</strain>
    </source>
</reference>
<gene>
    <name evidence="1" type="ORF">BMWSH_4278</name>
</gene>
<dbReference type="EMBL" id="CP003017">
    <property type="protein sequence ID" value="AEN91157.1"/>
    <property type="molecule type" value="Genomic_DNA"/>
</dbReference>
<sequence>MNIPAEKKSVTVKNMSEKFIGYFFIIDHSFDFIYFDWRFEKRKDVYVNVH</sequence>
<evidence type="ECO:0000313" key="2">
    <source>
        <dbReference type="Proteomes" id="UP000001283"/>
    </source>
</evidence>
<proteinExistence type="predicted"/>
<name>A0A8D3X4V3_PRIMW</name>
<organism evidence="1 2">
    <name type="scientific">Priestia megaterium (strain WSH-002)</name>
    <name type="common">Bacillus megaterium</name>
    <dbReference type="NCBI Taxonomy" id="1006007"/>
    <lineage>
        <taxon>Bacteria</taxon>
        <taxon>Bacillati</taxon>
        <taxon>Bacillota</taxon>
        <taxon>Bacilli</taxon>
        <taxon>Bacillales</taxon>
        <taxon>Bacillaceae</taxon>
        <taxon>Priestia</taxon>
    </lineage>
</organism>
<accession>A0A8D3X4V3</accession>
<dbReference type="Proteomes" id="UP000001283">
    <property type="component" value="Chromosome"/>
</dbReference>
<dbReference type="AlphaFoldDB" id="A0A8D3X4V3"/>
<dbReference type="KEGG" id="bmh:BMWSH_4278"/>
<evidence type="ECO:0000313" key="1">
    <source>
        <dbReference type="EMBL" id="AEN91157.1"/>
    </source>
</evidence>
<protein>
    <submittedName>
        <fullName evidence="1">Uncharacterized protein</fullName>
    </submittedName>
</protein>